<gene>
    <name evidence="3" type="ORF">GXW79_08775</name>
</gene>
<dbReference type="EMBL" id="JAAEDH010000008">
    <property type="protein sequence ID" value="MBR0655174.1"/>
    <property type="molecule type" value="Genomic_DNA"/>
</dbReference>
<dbReference type="Proteomes" id="UP001196068">
    <property type="component" value="Unassembled WGS sequence"/>
</dbReference>
<keyword evidence="4" id="KW-1185">Reference proteome</keyword>
<evidence type="ECO:0000259" key="2">
    <source>
        <dbReference type="PROSITE" id="PS51819"/>
    </source>
</evidence>
<dbReference type="PANTHER" id="PTHR43048:SF5">
    <property type="entry name" value="BLR5325 PROTEIN"/>
    <property type="match status" value="1"/>
</dbReference>
<accession>A0AAF1JWE3</accession>
<dbReference type="Pfam" id="PF00903">
    <property type="entry name" value="Glyoxalase"/>
    <property type="match status" value="1"/>
</dbReference>
<evidence type="ECO:0000313" key="3">
    <source>
        <dbReference type="EMBL" id="MBR0655174.1"/>
    </source>
</evidence>
<dbReference type="GO" id="GO:0046872">
    <property type="term" value="F:metal ion binding"/>
    <property type="evidence" value="ECO:0007669"/>
    <property type="project" value="UniProtKB-KW"/>
</dbReference>
<sequence>MSFAFDHLHLRSPDPVKAAQFYIDMLGAELTGQVETPNGIRMLLKLGGMTTFIEQVKPGTHAAPEAPYVGVEHVGLVVPDLHAVVAELKAKGCHFSTEPRSPRPGTTIAFVDAPDGVKVELLERKAA</sequence>
<dbReference type="PROSITE" id="PS51819">
    <property type="entry name" value="VOC"/>
    <property type="match status" value="1"/>
</dbReference>
<dbReference type="GO" id="GO:0004493">
    <property type="term" value="F:methylmalonyl-CoA epimerase activity"/>
    <property type="evidence" value="ECO:0007669"/>
    <property type="project" value="TreeGrafter"/>
</dbReference>
<dbReference type="GO" id="GO:0046491">
    <property type="term" value="P:L-methylmalonyl-CoA metabolic process"/>
    <property type="evidence" value="ECO:0007669"/>
    <property type="project" value="TreeGrafter"/>
</dbReference>
<dbReference type="InterPro" id="IPR029068">
    <property type="entry name" value="Glyas_Bleomycin-R_OHBP_Dase"/>
</dbReference>
<dbReference type="InterPro" id="IPR037523">
    <property type="entry name" value="VOC_core"/>
</dbReference>
<proteinExistence type="predicted"/>
<evidence type="ECO:0000256" key="1">
    <source>
        <dbReference type="ARBA" id="ARBA00022723"/>
    </source>
</evidence>
<comment type="caution">
    <text evidence="3">The sequence shown here is derived from an EMBL/GenBank/DDBJ whole genome shotgun (WGS) entry which is preliminary data.</text>
</comment>
<dbReference type="InterPro" id="IPR004360">
    <property type="entry name" value="Glyas_Fos-R_dOase_dom"/>
</dbReference>
<reference evidence="3" key="1">
    <citation type="submission" date="2020-01" db="EMBL/GenBank/DDBJ databases">
        <authorList>
            <person name="Rat A."/>
        </authorList>
    </citation>
    <scope>NUCLEOTIDE SEQUENCE</scope>
    <source>
        <strain evidence="3">LMG 28251</strain>
    </source>
</reference>
<dbReference type="PANTHER" id="PTHR43048">
    <property type="entry name" value="METHYLMALONYL-COA EPIMERASE"/>
    <property type="match status" value="1"/>
</dbReference>
<dbReference type="RefSeq" id="WP_211874010.1">
    <property type="nucleotide sequence ID" value="NZ_JAAEDH010000008.1"/>
</dbReference>
<dbReference type="SUPFAM" id="SSF54593">
    <property type="entry name" value="Glyoxalase/Bleomycin resistance protein/Dihydroxybiphenyl dioxygenase"/>
    <property type="match status" value="1"/>
</dbReference>
<name>A0AAF1JWE3_9PROT</name>
<protein>
    <submittedName>
        <fullName evidence="3">VOC family protein</fullName>
    </submittedName>
</protein>
<dbReference type="InterPro" id="IPR051785">
    <property type="entry name" value="MMCE/EMCE_epimerase"/>
</dbReference>
<organism evidence="3 4">
    <name type="scientific">Plastoroseomonas arctica</name>
    <dbReference type="NCBI Taxonomy" id="1509237"/>
    <lineage>
        <taxon>Bacteria</taxon>
        <taxon>Pseudomonadati</taxon>
        <taxon>Pseudomonadota</taxon>
        <taxon>Alphaproteobacteria</taxon>
        <taxon>Acetobacterales</taxon>
        <taxon>Acetobacteraceae</taxon>
        <taxon>Plastoroseomonas</taxon>
    </lineage>
</organism>
<dbReference type="Gene3D" id="3.10.180.10">
    <property type="entry name" value="2,3-Dihydroxybiphenyl 1,2-Dioxygenase, domain 1"/>
    <property type="match status" value="1"/>
</dbReference>
<feature type="domain" description="VOC" evidence="2">
    <location>
        <begin position="4"/>
        <end position="124"/>
    </location>
</feature>
<evidence type="ECO:0000313" key="4">
    <source>
        <dbReference type="Proteomes" id="UP001196068"/>
    </source>
</evidence>
<dbReference type="AlphaFoldDB" id="A0AAF1JWE3"/>
<reference evidence="3" key="2">
    <citation type="journal article" date="2021" name="Syst. Appl. Microbiol.">
        <title>Roseomonas hellenica sp. nov., isolated from roots of wild-growing Alkanna tinctoria.</title>
        <authorList>
            <person name="Rat A."/>
            <person name="Naranjo H.D."/>
            <person name="Lebbe L."/>
            <person name="Cnockaert M."/>
            <person name="Krigas N."/>
            <person name="Grigoriadou K."/>
            <person name="Maloupa E."/>
            <person name="Willems A."/>
        </authorList>
    </citation>
    <scope>NUCLEOTIDE SEQUENCE</scope>
    <source>
        <strain evidence="3">LMG 28251</strain>
    </source>
</reference>
<keyword evidence="1" id="KW-0479">Metal-binding</keyword>